<dbReference type="Proteomes" id="UP001518925">
    <property type="component" value="Unassembled WGS sequence"/>
</dbReference>
<evidence type="ECO:0000313" key="10">
    <source>
        <dbReference type="Proteomes" id="UP001518925"/>
    </source>
</evidence>
<feature type="domain" description="Major facilitator superfamily (MFS) profile" evidence="8">
    <location>
        <begin position="23"/>
        <end position="411"/>
    </location>
</feature>
<evidence type="ECO:0000256" key="7">
    <source>
        <dbReference type="SAM" id="Phobius"/>
    </source>
</evidence>
<dbReference type="InterPro" id="IPR020846">
    <property type="entry name" value="MFS_dom"/>
</dbReference>
<dbReference type="RefSeq" id="WP_204202550.1">
    <property type="nucleotide sequence ID" value="NZ_JAFELM010000019.1"/>
</dbReference>
<organism evidence="9 10">
    <name type="scientific">Bacillus suaedaesalsae</name>
    <dbReference type="NCBI Taxonomy" id="2810349"/>
    <lineage>
        <taxon>Bacteria</taxon>
        <taxon>Bacillati</taxon>
        <taxon>Bacillota</taxon>
        <taxon>Bacilli</taxon>
        <taxon>Bacillales</taxon>
        <taxon>Bacillaceae</taxon>
        <taxon>Bacillus</taxon>
    </lineage>
</organism>
<dbReference type="Gene3D" id="1.20.1250.20">
    <property type="entry name" value="MFS general substrate transporter like domains"/>
    <property type="match status" value="1"/>
</dbReference>
<dbReference type="InterPro" id="IPR036259">
    <property type="entry name" value="MFS_trans_sf"/>
</dbReference>
<dbReference type="SUPFAM" id="SSF103473">
    <property type="entry name" value="MFS general substrate transporter"/>
    <property type="match status" value="1"/>
</dbReference>
<feature type="transmembrane region" description="Helical" evidence="7">
    <location>
        <begin position="272"/>
        <end position="292"/>
    </location>
</feature>
<proteinExistence type="predicted"/>
<evidence type="ECO:0000256" key="6">
    <source>
        <dbReference type="ARBA" id="ARBA00023136"/>
    </source>
</evidence>
<dbReference type="InterPro" id="IPR011701">
    <property type="entry name" value="MFS"/>
</dbReference>
<feature type="transmembrane region" description="Helical" evidence="7">
    <location>
        <begin position="180"/>
        <end position="198"/>
    </location>
</feature>
<comment type="subcellular location">
    <subcellularLocation>
        <location evidence="1">Cell membrane</location>
        <topology evidence="1">Multi-pass membrane protein</topology>
    </subcellularLocation>
</comment>
<dbReference type="PANTHER" id="PTHR23513">
    <property type="entry name" value="INTEGRAL MEMBRANE EFFLUX PROTEIN-RELATED"/>
    <property type="match status" value="1"/>
</dbReference>
<keyword evidence="2" id="KW-0813">Transport</keyword>
<feature type="transmembrane region" description="Helical" evidence="7">
    <location>
        <begin position="232"/>
        <end position="252"/>
    </location>
</feature>
<keyword evidence="4 7" id="KW-0812">Transmembrane</keyword>
<feature type="transmembrane region" description="Helical" evidence="7">
    <location>
        <begin position="388"/>
        <end position="408"/>
    </location>
</feature>
<evidence type="ECO:0000256" key="5">
    <source>
        <dbReference type="ARBA" id="ARBA00022989"/>
    </source>
</evidence>
<evidence type="ECO:0000259" key="8">
    <source>
        <dbReference type="PROSITE" id="PS50850"/>
    </source>
</evidence>
<keyword evidence="6 7" id="KW-0472">Membrane</keyword>
<feature type="transmembrane region" description="Helical" evidence="7">
    <location>
        <begin position="362"/>
        <end position="382"/>
    </location>
</feature>
<feature type="transmembrane region" description="Helical" evidence="7">
    <location>
        <begin position="24"/>
        <end position="43"/>
    </location>
</feature>
<evidence type="ECO:0000256" key="3">
    <source>
        <dbReference type="ARBA" id="ARBA00022475"/>
    </source>
</evidence>
<keyword evidence="3" id="KW-1003">Cell membrane</keyword>
<feature type="transmembrane region" description="Helical" evidence="7">
    <location>
        <begin position="58"/>
        <end position="79"/>
    </location>
</feature>
<name>A0ABS2DFC1_9BACI</name>
<reference evidence="9 10" key="1">
    <citation type="submission" date="2021-02" db="EMBL/GenBank/DDBJ databases">
        <title>Bacillus sp. RD4P76, an endophyte from a halophyte.</title>
        <authorList>
            <person name="Sun J.-Q."/>
        </authorList>
    </citation>
    <scope>NUCLEOTIDE SEQUENCE [LARGE SCALE GENOMIC DNA]</scope>
    <source>
        <strain evidence="9 10">RD4P76</strain>
    </source>
</reference>
<dbReference type="PROSITE" id="PS50850">
    <property type="entry name" value="MFS"/>
    <property type="match status" value="1"/>
</dbReference>
<evidence type="ECO:0000256" key="4">
    <source>
        <dbReference type="ARBA" id="ARBA00022692"/>
    </source>
</evidence>
<evidence type="ECO:0000256" key="1">
    <source>
        <dbReference type="ARBA" id="ARBA00004651"/>
    </source>
</evidence>
<feature type="transmembrane region" description="Helical" evidence="7">
    <location>
        <begin position="299"/>
        <end position="316"/>
    </location>
</feature>
<sequence length="417" mass="45691">MELSKVKTVQGVMPAESILRNKKFLFLWIATAFTGLSLSMYLISETWFVVNRLKQDSWLGIVMMITTIPRILLMAVGGVVADKLSRSQTMFLSNFTRGLLVAGLVVLLLTDVLNVWLLLVFAFFFGVLDAFFWPASNSFIPMIVQKSQITRANSIIQTTSQLTLMIGPALAGFIIKFYSFAGAFGTAAILLIVSSLIMKSMKEESIEKGDLLNSSNLKADLKEGIRYVKGMPFLLTVMSTSIIVNFLLVGPINIGLPLLVEHTLKGDILDLSYLESSLAIGMFAGAIITGVVNFKKKRAIMSLSLIAILGVLNGLLSQMTFLWYGIAIMVIAGICLAISNIISPSLTQELVEPAMMGRVQSLMATAAMGFTPLSFAFVSALLSFGVTIQVIMLISSLLMTLFVFFVLWRVKIVWTID</sequence>
<comment type="caution">
    <text evidence="9">The sequence shown here is derived from an EMBL/GenBank/DDBJ whole genome shotgun (WGS) entry which is preliminary data.</text>
</comment>
<keyword evidence="5 7" id="KW-1133">Transmembrane helix</keyword>
<keyword evidence="10" id="KW-1185">Reference proteome</keyword>
<dbReference type="PANTHER" id="PTHR23513:SF6">
    <property type="entry name" value="MAJOR FACILITATOR SUPERFAMILY ASSOCIATED DOMAIN-CONTAINING PROTEIN"/>
    <property type="match status" value="1"/>
</dbReference>
<gene>
    <name evidence="9" type="ORF">JR050_05705</name>
</gene>
<dbReference type="EMBL" id="JAFELM010000019">
    <property type="protein sequence ID" value="MBM6617168.1"/>
    <property type="molecule type" value="Genomic_DNA"/>
</dbReference>
<protein>
    <submittedName>
        <fullName evidence="9">MFS transporter</fullName>
    </submittedName>
</protein>
<dbReference type="Pfam" id="PF07690">
    <property type="entry name" value="MFS_1"/>
    <property type="match status" value="1"/>
</dbReference>
<accession>A0ABS2DFC1</accession>
<evidence type="ECO:0000313" key="9">
    <source>
        <dbReference type="EMBL" id="MBM6617168.1"/>
    </source>
</evidence>
<evidence type="ECO:0000256" key="2">
    <source>
        <dbReference type="ARBA" id="ARBA00022448"/>
    </source>
</evidence>
<dbReference type="CDD" id="cd06173">
    <property type="entry name" value="MFS_MefA_like"/>
    <property type="match status" value="1"/>
</dbReference>
<feature type="transmembrane region" description="Helical" evidence="7">
    <location>
        <begin position="322"/>
        <end position="342"/>
    </location>
</feature>